<keyword evidence="2" id="KW-1185">Reference proteome</keyword>
<evidence type="ECO:0000313" key="1">
    <source>
        <dbReference type="EMBL" id="OXA47400.1"/>
    </source>
</evidence>
<gene>
    <name evidence="1" type="ORF">Fcan01_17804</name>
</gene>
<comment type="caution">
    <text evidence="1">The sequence shown here is derived from an EMBL/GenBank/DDBJ whole genome shotgun (WGS) entry which is preliminary data.</text>
</comment>
<accession>A0A226DQN6</accession>
<protein>
    <recommendedName>
        <fullName evidence="3">F-box domain-containing protein</fullName>
    </recommendedName>
</protein>
<organism evidence="1 2">
    <name type="scientific">Folsomia candida</name>
    <name type="common">Springtail</name>
    <dbReference type="NCBI Taxonomy" id="158441"/>
    <lineage>
        <taxon>Eukaryota</taxon>
        <taxon>Metazoa</taxon>
        <taxon>Ecdysozoa</taxon>
        <taxon>Arthropoda</taxon>
        <taxon>Hexapoda</taxon>
        <taxon>Collembola</taxon>
        <taxon>Entomobryomorpha</taxon>
        <taxon>Isotomoidea</taxon>
        <taxon>Isotomidae</taxon>
        <taxon>Proisotominae</taxon>
        <taxon>Folsomia</taxon>
    </lineage>
</organism>
<name>A0A226DQN6_FOLCA</name>
<proteinExistence type="predicted"/>
<sequence length="521" mass="59629">MELGNIQHTKTPHLAISLPEIIRNITAFLPISDLRICTLLNAGWEREARHHIRVRCKFRGTIRYTNSYQRYERAMSIRSDFLETTQLDWEYDQVSDEFLPRFRSLAEISTGKVRHLIVSFFLNGGTQPKQFFEIIKMFGNRLTSLQLRFFTAYIRFSTEPQNANMLPTGNLSAFLADFNPGEDLIFPSITKLCLDTQNIADSSDMYHALVVKISGLFPNVTCLQYISPRREGFEFVFRPEAPPFPKLKSLSVRNPCKHPEAGNFLTIIKPLKSFLRQISRLGFCIDNYAPSFGTSLLQILAPFLHHLNIEIMDRGADEGNSTVLHIPIMPRLQVLKICRHANECTTAQNRCEVRVKFETEDPADKVKLNYAKQFPVLAVLSVKYPNRGKREEEQATYFESTVAFLYDSFTPGGNGVRCETLRELNVPLPPMEMFRLRGVKADKVCSFKSCRCYGWQSSTNFLDRISATFPNLRYHVFDQLRSKVVKGWVQVGLNLGVLQKSGNGEGEIRMDLGRGIEKIVE</sequence>
<dbReference type="EMBL" id="LNIX01000013">
    <property type="protein sequence ID" value="OXA47400.1"/>
    <property type="molecule type" value="Genomic_DNA"/>
</dbReference>
<evidence type="ECO:0008006" key="3">
    <source>
        <dbReference type="Google" id="ProtNLM"/>
    </source>
</evidence>
<dbReference type="AlphaFoldDB" id="A0A226DQN6"/>
<evidence type="ECO:0000313" key="2">
    <source>
        <dbReference type="Proteomes" id="UP000198287"/>
    </source>
</evidence>
<dbReference type="Proteomes" id="UP000198287">
    <property type="component" value="Unassembled WGS sequence"/>
</dbReference>
<reference evidence="1 2" key="1">
    <citation type="submission" date="2015-12" db="EMBL/GenBank/DDBJ databases">
        <title>The genome of Folsomia candida.</title>
        <authorList>
            <person name="Faddeeva A."/>
            <person name="Derks M.F."/>
            <person name="Anvar Y."/>
            <person name="Smit S."/>
            <person name="Van Straalen N."/>
            <person name="Roelofs D."/>
        </authorList>
    </citation>
    <scope>NUCLEOTIDE SEQUENCE [LARGE SCALE GENOMIC DNA]</scope>
    <source>
        <strain evidence="1 2">VU population</strain>
        <tissue evidence="1">Whole body</tissue>
    </source>
</reference>